<dbReference type="GO" id="GO:0016787">
    <property type="term" value="F:hydrolase activity"/>
    <property type="evidence" value="ECO:0007669"/>
    <property type="project" value="UniProtKB-KW"/>
</dbReference>
<proteinExistence type="inferred from homology"/>
<accession>A0A9E9C107</accession>
<keyword evidence="4" id="KW-0808">Transferase</keyword>
<evidence type="ECO:0000256" key="7">
    <source>
        <dbReference type="ARBA" id="ARBA00022722"/>
    </source>
</evidence>
<dbReference type="GO" id="GO:0016779">
    <property type="term" value="F:nucleotidyltransferase activity"/>
    <property type="evidence" value="ECO:0007669"/>
    <property type="project" value="UniProtKB-KW"/>
</dbReference>
<keyword evidence="12" id="KW-0190">Covalent protein-DNA linkage</keyword>
<dbReference type="GO" id="GO:0000166">
    <property type="term" value="F:nucleotide binding"/>
    <property type="evidence" value="ECO:0007669"/>
    <property type="project" value="UniProtKB-KW"/>
</dbReference>
<evidence type="ECO:0000256" key="6">
    <source>
        <dbReference type="ARBA" id="ARBA00022705"/>
    </source>
</evidence>
<keyword evidence="6" id="KW-0235">DNA replication</keyword>
<reference evidence="19" key="1">
    <citation type="submission" date="2021-12" db="EMBL/GenBank/DDBJ databases">
        <title>Lineage-specific microbe-virus interactions reveal viral roles in promoting carbon loss from peatlands along a natural permafrost thaw gradient.</title>
        <authorList>
            <person name="Trubl G."/>
            <person name="Roux S."/>
            <person name="Borton M.A."/>
            <person name="Varsani A."/>
            <person name="Li Y.-F."/>
            <person name="Sun C."/>
            <person name="Shaffer M."/>
            <person name="Jang H.B."/>
            <person name="Woodcroft B.J."/>
            <person name="Tyson G.W."/>
            <person name="Wrighton K."/>
            <person name="Saleska S."/>
            <person name="Eloe-Fadrosh E.A."/>
            <person name="Sullivan M.B."/>
            <person name="Rich V.I."/>
        </authorList>
    </citation>
    <scope>NUCLEOTIDE SEQUENCE</scope>
</reference>
<keyword evidence="10" id="KW-0255">Endonuclease</keyword>
<feature type="domain" description="CRESS-DNA virus Rep endonuclease" evidence="18">
    <location>
        <begin position="1"/>
        <end position="101"/>
    </location>
</feature>
<evidence type="ECO:0000256" key="3">
    <source>
        <dbReference type="ARBA" id="ARBA00008545"/>
    </source>
</evidence>
<evidence type="ECO:0000313" key="19">
    <source>
        <dbReference type="EMBL" id="WAK78022.1"/>
    </source>
</evidence>
<dbReference type="GO" id="GO:0046872">
    <property type="term" value="F:metal ion binding"/>
    <property type="evidence" value="ECO:0007669"/>
    <property type="project" value="UniProtKB-KW"/>
</dbReference>
<dbReference type="EMBL" id="OM419057">
    <property type="protein sequence ID" value="WAK78022.1"/>
    <property type="molecule type" value="Genomic_DNA"/>
</dbReference>
<keyword evidence="8" id="KW-0479">Metal-binding</keyword>
<keyword evidence="9" id="KW-0547">Nucleotide-binding</keyword>
<dbReference type="GO" id="GO:0003723">
    <property type="term" value="F:RNA binding"/>
    <property type="evidence" value="ECO:0007669"/>
    <property type="project" value="InterPro"/>
</dbReference>
<dbReference type="Gene3D" id="3.40.50.300">
    <property type="entry name" value="P-loop containing nucleotide triphosphate hydrolases"/>
    <property type="match status" value="1"/>
</dbReference>
<dbReference type="SUPFAM" id="SSF52540">
    <property type="entry name" value="P-loop containing nucleoside triphosphate hydrolases"/>
    <property type="match status" value="1"/>
</dbReference>
<keyword evidence="7" id="KW-0540">Nuclease</keyword>
<evidence type="ECO:0000256" key="10">
    <source>
        <dbReference type="ARBA" id="ARBA00022759"/>
    </source>
</evidence>
<evidence type="ECO:0000256" key="5">
    <source>
        <dbReference type="ARBA" id="ARBA00022695"/>
    </source>
</evidence>
<comment type="cofactor">
    <cofactor evidence="1">
        <name>Mn(2+)</name>
        <dbReference type="ChEBI" id="CHEBI:29035"/>
    </cofactor>
</comment>
<evidence type="ECO:0000256" key="12">
    <source>
        <dbReference type="ARBA" id="ARBA00023124"/>
    </source>
</evidence>
<organism evidence="19">
    <name type="scientific">Miresoil virus 475</name>
    <dbReference type="NCBI Taxonomy" id="2911466"/>
    <lineage>
        <taxon>Viruses</taxon>
        <taxon>Miresoil_virus_gcode6_group</taxon>
    </lineage>
</organism>
<dbReference type="Pfam" id="PF00910">
    <property type="entry name" value="RNA_helicase"/>
    <property type="match status" value="1"/>
</dbReference>
<dbReference type="Gene3D" id="3.40.1310.20">
    <property type="match status" value="1"/>
</dbReference>
<dbReference type="InterPro" id="IPR049912">
    <property type="entry name" value="CRESS_DNA_REP"/>
</dbReference>
<dbReference type="GO" id="GO:0042025">
    <property type="term" value="C:host cell nucleus"/>
    <property type="evidence" value="ECO:0007669"/>
    <property type="project" value="UniProtKB-SubCell"/>
</dbReference>
<name>A0A9E9C107_9VIRU</name>
<evidence type="ECO:0000256" key="1">
    <source>
        <dbReference type="ARBA" id="ARBA00001936"/>
    </source>
</evidence>
<sequence>MANSRNWLMTLNNPDDDTKTYLRMVFEKSKANYCCGQLEKGAEGTVHIQFFLNFKKACRASAIKKIDSRLHIEIVRINNGAHEYCMKEETRIDGPFEFGQKPVSHNNKLDWEEVWQHAKVGQLDKIPADIRVKHYQGLKLIAKDHMKFQDVENVRGIWIWGKSGAGKSTFARKEYTTDVYPKGMNKWWDGYQGESTVVLDDVDKTHKSWIGYFLKIWADKFAFIAETKGSSMPSKTYDRFVVTSQYRIEEIFAGDDEVIEALNRRYKVIEFKKLGY</sequence>
<evidence type="ECO:0000256" key="11">
    <source>
        <dbReference type="ARBA" id="ARBA00022801"/>
    </source>
</evidence>
<evidence type="ECO:0000256" key="9">
    <source>
        <dbReference type="ARBA" id="ARBA00022741"/>
    </source>
</evidence>
<keyword evidence="11" id="KW-0378">Hydrolase</keyword>
<dbReference type="GO" id="GO:0003724">
    <property type="term" value="F:RNA helicase activity"/>
    <property type="evidence" value="ECO:0007669"/>
    <property type="project" value="InterPro"/>
</dbReference>
<dbReference type="GO" id="GO:0003677">
    <property type="term" value="F:DNA binding"/>
    <property type="evidence" value="ECO:0007669"/>
    <property type="project" value="UniProtKB-KW"/>
</dbReference>
<dbReference type="GO" id="GO:0006260">
    <property type="term" value="P:DNA replication"/>
    <property type="evidence" value="ECO:0007669"/>
    <property type="project" value="UniProtKB-KW"/>
</dbReference>
<dbReference type="GO" id="GO:0004519">
    <property type="term" value="F:endonuclease activity"/>
    <property type="evidence" value="ECO:0007669"/>
    <property type="project" value="UniProtKB-KW"/>
</dbReference>
<evidence type="ECO:0000256" key="16">
    <source>
        <dbReference type="ARBA" id="ARBA00032243"/>
    </source>
</evidence>
<evidence type="ECO:0000259" key="18">
    <source>
        <dbReference type="PROSITE" id="PS52020"/>
    </source>
</evidence>
<keyword evidence="5" id="KW-0548">Nucleotidyltransferase</keyword>
<evidence type="ECO:0000256" key="14">
    <source>
        <dbReference type="ARBA" id="ARBA00023268"/>
    </source>
</evidence>
<evidence type="ECO:0000256" key="15">
    <source>
        <dbReference type="ARBA" id="ARBA00030754"/>
    </source>
</evidence>
<evidence type="ECO:0000256" key="2">
    <source>
        <dbReference type="ARBA" id="ARBA00004147"/>
    </source>
</evidence>
<evidence type="ECO:0000256" key="4">
    <source>
        <dbReference type="ARBA" id="ARBA00022679"/>
    </source>
</evidence>
<dbReference type="PROSITE" id="PS52020">
    <property type="entry name" value="CRESS_DNA_REP"/>
    <property type="match status" value="1"/>
</dbReference>
<keyword evidence="13" id="KW-0238">DNA-binding</keyword>
<evidence type="ECO:0000256" key="17">
    <source>
        <dbReference type="ARBA" id="ARBA00049360"/>
    </source>
</evidence>
<keyword evidence="14" id="KW-0511">Multifunctional enzyme</keyword>
<comment type="catalytic activity">
    <reaction evidence="17">
        <text>ATP + H2O = ADP + phosphate + H(+)</text>
        <dbReference type="Rhea" id="RHEA:13065"/>
        <dbReference type="ChEBI" id="CHEBI:15377"/>
        <dbReference type="ChEBI" id="CHEBI:15378"/>
        <dbReference type="ChEBI" id="CHEBI:30616"/>
        <dbReference type="ChEBI" id="CHEBI:43474"/>
        <dbReference type="ChEBI" id="CHEBI:456216"/>
    </reaction>
</comment>
<protein>
    <recommendedName>
        <fullName evidence="15">ATP-dependent helicase Rep</fullName>
    </recommendedName>
    <alternativeName>
        <fullName evidence="16">RepP</fullName>
    </alternativeName>
</protein>
<dbReference type="InterPro" id="IPR027417">
    <property type="entry name" value="P-loop_NTPase"/>
</dbReference>
<comment type="subcellular location">
    <subcellularLocation>
        <location evidence="2">Host nucleus</location>
    </subcellularLocation>
</comment>
<comment type="similarity">
    <text evidence="3">Belongs to the nanoviruses/circoviruses replication-associated protein family.</text>
</comment>
<evidence type="ECO:0000256" key="8">
    <source>
        <dbReference type="ARBA" id="ARBA00022723"/>
    </source>
</evidence>
<dbReference type="Proteomes" id="UP001258311">
    <property type="component" value="Segment"/>
</dbReference>
<evidence type="ECO:0000256" key="13">
    <source>
        <dbReference type="ARBA" id="ARBA00023125"/>
    </source>
</evidence>
<dbReference type="InterPro" id="IPR000605">
    <property type="entry name" value="Helicase_SF3_ssDNA/RNA_vir"/>
</dbReference>
<dbReference type="Pfam" id="PF02407">
    <property type="entry name" value="Viral_Rep"/>
    <property type="match status" value="1"/>
</dbReference>